<gene>
    <name evidence="2" type="ORF">J21TS3_19470</name>
</gene>
<name>A0ABQ4LWM0_9BACL</name>
<keyword evidence="3" id="KW-1185">Reference proteome</keyword>
<feature type="transmembrane region" description="Helical" evidence="1">
    <location>
        <begin position="9"/>
        <end position="26"/>
    </location>
</feature>
<keyword evidence="1" id="KW-0472">Membrane</keyword>
<evidence type="ECO:0000313" key="2">
    <source>
        <dbReference type="EMBL" id="GIO67126.1"/>
    </source>
</evidence>
<dbReference type="Proteomes" id="UP000680638">
    <property type="component" value="Unassembled WGS sequence"/>
</dbReference>
<sequence>MYKQTVRNVVVFALVVIFSGWIGVSVDSVLTDQPEWNSIGMGVWLVLPMLAALCLCFTKSGFREVGFRPNIKGNIKWYLAAISFRL</sequence>
<protein>
    <submittedName>
        <fullName evidence="2">Uncharacterized protein</fullName>
    </submittedName>
</protein>
<comment type="caution">
    <text evidence="2">The sequence shown here is derived from an EMBL/GenBank/DDBJ whole genome shotgun (WGS) entry which is preliminary data.</text>
</comment>
<organism evidence="2 3">
    <name type="scientific">Paenibacillus cookii</name>
    <dbReference type="NCBI Taxonomy" id="157839"/>
    <lineage>
        <taxon>Bacteria</taxon>
        <taxon>Bacillati</taxon>
        <taxon>Bacillota</taxon>
        <taxon>Bacilli</taxon>
        <taxon>Bacillales</taxon>
        <taxon>Paenibacillaceae</taxon>
        <taxon>Paenibacillus</taxon>
    </lineage>
</organism>
<reference evidence="2 3" key="1">
    <citation type="submission" date="2021-03" db="EMBL/GenBank/DDBJ databases">
        <title>Antimicrobial resistance genes in bacteria isolated from Japanese honey, and their potential for conferring macrolide and lincosamide resistance in the American foulbrood pathogen Paenibacillus larvae.</title>
        <authorList>
            <person name="Okamoto M."/>
            <person name="Kumagai M."/>
            <person name="Kanamori H."/>
            <person name="Takamatsu D."/>
        </authorList>
    </citation>
    <scope>NUCLEOTIDE SEQUENCE [LARGE SCALE GENOMIC DNA]</scope>
    <source>
        <strain evidence="2 3">J21TS3</strain>
    </source>
</reference>
<proteinExistence type="predicted"/>
<accession>A0ABQ4LWM0</accession>
<evidence type="ECO:0000256" key="1">
    <source>
        <dbReference type="SAM" id="Phobius"/>
    </source>
</evidence>
<evidence type="ECO:0000313" key="3">
    <source>
        <dbReference type="Proteomes" id="UP000680638"/>
    </source>
</evidence>
<keyword evidence="1" id="KW-1133">Transmembrane helix</keyword>
<dbReference type="EMBL" id="BORW01000007">
    <property type="protein sequence ID" value="GIO67126.1"/>
    <property type="molecule type" value="Genomic_DNA"/>
</dbReference>
<dbReference type="RefSeq" id="WP_212949241.1">
    <property type="nucleotide sequence ID" value="NZ_BORW01000007.1"/>
</dbReference>
<keyword evidence="1" id="KW-0812">Transmembrane</keyword>
<feature type="transmembrane region" description="Helical" evidence="1">
    <location>
        <begin position="38"/>
        <end position="58"/>
    </location>
</feature>